<name>A0ABR3YSL5_9PEZI</name>
<gene>
    <name evidence="8" type="ORF">Sste5346_007902</name>
</gene>
<dbReference type="InterPro" id="IPR029510">
    <property type="entry name" value="Ald_DH_CS_GLU"/>
</dbReference>
<proteinExistence type="inferred from homology"/>
<dbReference type="PANTHER" id="PTHR43353:SF5">
    <property type="entry name" value="SUCCINATE-SEMIALDEHYDE DEHYDROGENASE, MITOCHONDRIAL"/>
    <property type="match status" value="1"/>
</dbReference>
<feature type="active site" evidence="5">
    <location>
        <position position="262"/>
    </location>
</feature>
<dbReference type="PROSITE" id="PS00687">
    <property type="entry name" value="ALDEHYDE_DEHYDR_GLU"/>
    <property type="match status" value="1"/>
</dbReference>
<accession>A0ABR3YSL5</accession>
<dbReference type="EC" id="1.2.1.24" evidence="1"/>
<evidence type="ECO:0000313" key="8">
    <source>
        <dbReference type="EMBL" id="KAL1891077.1"/>
    </source>
</evidence>
<dbReference type="Gene3D" id="3.40.309.10">
    <property type="entry name" value="Aldehyde Dehydrogenase, Chain A, domain 2"/>
    <property type="match status" value="1"/>
</dbReference>
<comment type="similarity">
    <text evidence="6">Belongs to the aldehyde dehydrogenase family.</text>
</comment>
<dbReference type="PROSITE" id="PS00070">
    <property type="entry name" value="ALDEHYDE_DEHYDR_CYS"/>
    <property type="match status" value="1"/>
</dbReference>
<dbReference type="InterPro" id="IPR016162">
    <property type="entry name" value="Ald_DH_N"/>
</dbReference>
<sequence length="494" mass="52282">MSYHQQHISSLKDASLFSGEAFIDGKWINKEKKFDVYEPSTSTVLGQVSDCSLDDFKAAITSADKAQKSFFASTTGTSRGALLRKWNDLILENIDDLATIMSLENGKTIAEARGEVAYAASFIAWFAEEATRSYGVTIPSSVPHTTLMTIREPVGVCAIITPWNFPAAMITRKVGPALAAGCSVVIKPPSETPYSCIALTKLALRAGLPGDLIQVCPTKDRKAATELATNPLVKKLSFTGSTGVGKMLAGLATGTLKKVSLELGGNAPFIVFDDANLDLAVEGAMFCKFRCTGQTCVCANRLYVQKGVAKAFTEKLVKAVQNLKMGPGLDPTTTQGPLVNKAAVAKVQEHVADAVSKGAKVETGGKASITTGFFYDPTVLSGVTPEMVVSKDETFGPLAPVFEFETEADVIALANDTEFGLAGYFFSQDIARAMRMAHALQVGMVGVNTGKISAAEAPFGGVKESGYGKEGSLYGLAEYQNIKSITIGNQNAGL</sequence>
<evidence type="ECO:0000256" key="3">
    <source>
        <dbReference type="ARBA" id="ARBA00023002"/>
    </source>
</evidence>
<dbReference type="InterPro" id="IPR016163">
    <property type="entry name" value="Ald_DH_C"/>
</dbReference>
<dbReference type="PANTHER" id="PTHR43353">
    <property type="entry name" value="SUCCINATE-SEMIALDEHYDE DEHYDROGENASE, MITOCHONDRIAL"/>
    <property type="match status" value="1"/>
</dbReference>
<dbReference type="EMBL" id="JAWCUI010000056">
    <property type="protein sequence ID" value="KAL1891077.1"/>
    <property type="molecule type" value="Genomic_DNA"/>
</dbReference>
<evidence type="ECO:0000313" key="9">
    <source>
        <dbReference type="Proteomes" id="UP001583186"/>
    </source>
</evidence>
<organism evidence="8 9">
    <name type="scientific">Sporothrix stenoceras</name>
    <dbReference type="NCBI Taxonomy" id="5173"/>
    <lineage>
        <taxon>Eukaryota</taxon>
        <taxon>Fungi</taxon>
        <taxon>Dikarya</taxon>
        <taxon>Ascomycota</taxon>
        <taxon>Pezizomycotina</taxon>
        <taxon>Sordariomycetes</taxon>
        <taxon>Sordariomycetidae</taxon>
        <taxon>Ophiostomatales</taxon>
        <taxon>Ophiostomataceae</taxon>
        <taxon>Sporothrix</taxon>
    </lineage>
</organism>
<dbReference type="InterPro" id="IPR016161">
    <property type="entry name" value="Ald_DH/histidinol_DH"/>
</dbReference>
<dbReference type="Proteomes" id="UP001583186">
    <property type="component" value="Unassembled WGS sequence"/>
</dbReference>
<dbReference type="InterPro" id="IPR050740">
    <property type="entry name" value="Aldehyde_DH_Superfamily"/>
</dbReference>
<dbReference type="InterPro" id="IPR015590">
    <property type="entry name" value="Aldehyde_DH_dom"/>
</dbReference>
<dbReference type="SUPFAM" id="SSF53720">
    <property type="entry name" value="ALDH-like"/>
    <property type="match status" value="1"/>
</dbReference>
<reference evidence="8 9" key="1">
    <citation type="journal article" date="2024" name="IMA Fungus">
        <title>IMA Genome - F19 : A genome assembly and annotation guide to empower mycologists, including annotated draft genome sequences of Ceratocystis pirilliformis, Diaporthe australafricana, Fusarium ophioides, Paecilomyces lecythidis, and Sporothrix stenoceras.</title>
        <authorList>
            <person name="Aylward J."/>
            <person name="Wilson A.M."/>
            <person name="Visagie C.M."/>
            <person name="Spraker J."/>
            <person name="Barnes I."/>
            <person name="Buitendag C."/>
            <person name="Ceriani C."/>
            <person name="Del Mar Angel L."/>
            <person name="du Plessis D."/>
            <person name="Fuchs T."/>
            <person name="Gasser K."/>
            <person name="Kramer D."/>
            <person name="Li W."/>
            <person name="Munsamy K."/>
            <person name="Piso A."/>
            <person name="Price J.L."/>
            <person name="Sonnekus B."/>
            <person name="Thomas C."/>
            <person name="van der Nest A."/>
            <person name="van Dijk A."/>
            <person name="van Heerden A."/>
            <person name="van Vuuren N."/>
            <person name="Yilmaz N."/>
            <person name="Duong T.A."/>
            <person name="van der Merwe N.A."/>
            <person name="Wingfield M.J."/>
            <person name="Wingfield B.D."/>
        </authorList>
    </citation>
    <scope>NUCLEOTIDE SEQUENCE [LARGE SCALE GENOMIC DNA]</scope>
    <source>
        <strain evidence="8 9">CMW 5346</strain>
    </source>
</reference>
<dbReference type="CDD" id="cd07103">
    <property type="entry name" value="ALDH_F5_SSADH_GabD"/>
    <property type="match status" value="1"/>
</dbReference>
<keyword evidence="3 6" id="KW-0560">Oxidoreductase</keyword>
<dbReference type="Pfam" id="PF00171">
    <property type="entry name" value="Aldedh"/>
    <property type="match status" value="1"/>
</dbReference>
<evidence type="ECO:0000256" key="6">
    <source>
        <dbReference type="RuleBase" id="RU003345"/>
    </source>
</evidence>
<comment type="caution">
    <text evidence="8">The sequence shown here is derived from an EMBL/GenBank/DDBJ whole genome shotgun (WGS) entry which is preliminary data.</text>
</comment>
<keyword evidence="9" id="KW-1185">Reference proteome</keyword>
<evidence type="ECO:0000256" key="1">
    <source>
        <dbReference type="ARBA" id="ARBA00013051"/>
    </source>
</evidence>
<evidence type="ECO:0000256" key="4">
    <source>
        <dbReference type="ARBA" id="ARBA00030806"/>
    </source>
</evidence>
<evidence type="ECO:0000259" key="7">
    <source>
        <dbReference type="Pfam" id="PF00171"/>
    </source>
</evidence>
<evidence type="ECO:0000256" key="2">
    <source>
        <dbReference type="ARBA" id="ARBA00019842"/>
    </source>
</evidence>
<dbReference type="Gene3D" id="3.40.605.10">
    <property type="entry name" value="Aldehyde Dehydrogenase, Chain A, domain 1"/>
    <property type="match status" value="1"/>
</dbReference>
<feature type="domain" description="Aldehyde dehydrogenase" evidence="7">
    <location>
        <begin position="27"/>
        <end position="485"/>
    </location>
</feature>
<protein>
    <recommendedName>
        <fullName evidence="2">Succinate-semialdehyde dehydrogenase, mitochondrial</fullName>
        <ecNumber evidence="1">1.2.1.24</ecNumber>
    </recommendedName>
    <alternativeName>
        <fullName evidence="4">NAD(+)-dependent succinic semialdehyde dehydrogenase</fullName>
    </alternativeName>
</protein>
<evidence type="ECO:0000256" key="5">
    <source>
        <dbReference type="PROSITE-ProRule" id="PRU10007"/>
    </source>
</evidence>
<dbReference type="InterPro" id="IPR016160">
    <property type="entry name" value="Ald_DH_CS_CYS"/>
</dbReference>